<gene>
    <name evidence="2" type="ORF">JT362_14395</name>
</gene>
<protein>
    <submittedName>
        <fullName evidence="2">Uncharacterized protein</fullName>
    </submittedName>
</protein>
<keyword evidence="3" id="KW-1185">Reference proteome</keyword>
<evidence type="ECO:0000256" key="1">
    <source>
        <dbReference type="SAM" id="Phobius"/>
    </source>
</evidence>
<evidence type="ECO:0000313" key="3">
    <source>
        <dbReference type="Proteomes" id="UP001156441"/>
    </source>
</evidence>
<organism evidence="2 3">
    <name type="scientific">Actinophytocola gossypii</name>
    <dbReference type="NCBI Taxonomy" id="2812003"/>
    <lineage>
        <taxon>Bacteria</taxon>
        <taxon>Bacillati</taxon>
        <taxon>Actinomycetota</taxon>
        <taxon>Actinomycetes</taxon>
        <taxon>Pseudonocardiales</taxon>
        <taxon>Pseudonocardiaceae</taxon>
    </lineage>
</organism>
<dbReference type="Proteomes" id="UP001156441">
    <property type="component" value="Unassembled WGS sequence"/>
</dbReference>
<keyword evidence="1" id="KW-0472">Membrane</keyword>
<feature type="transmembrane region" description="Helical" evidence="1">
    <location>
        <begin position="112"/>
        <end position="129"/>
    </location>
</feature>
<feature type="transmembrane region" description="Helical" evidence="1">
    <location>
        <begin position="73"/>
        <end position="106"/>
    </location>
</feature>
<keyword evidence="1" id="KW-0812">Transmembrane</keyword>
<evidence type="ECO:0000313" key="2">
    <source>
        <dbReference type="EMBL" id="MCT2584312.1"/>
    </source>
</evidence>
<accession>A0ABT2J8W5</accession>
<name>A0ABT2J8W5_9PSEU</name>
<dbReference type="RefSeq" id="WP_260191718.1">
    <property type="nucleotide sequence ID" value="NZ_JAFFZE010000012.1"/>
</dbReference>
<reference evidence="2 3" key="1">
    <citation type="submission" date="2021-02" db="EMBL/GenBank/DDBJ databases">
        <title>Actinophytocola xerophila sp. nov., isolated from soil of cotton cropping field.</title>
        <authorList>
            <person name="Huang R."/>
            <person name="Chen X."/>
            <person name="Ge X."/>
            <person name="Liu W."/>
        </authorList>
    </citation>
    <scope>NUCLEOTIDE SEQUENCE [LARGE SCALE GENOMIC DNA]</scope>
    <source>
        <strain evidence="2 3">S1-96</strain>
    </source>
</reference>
<keyword evidence="1" id="KW-1133">Transmembrane helix</keyword>
<sequence>MRSAELALGRLENQRHLPSPTLQTPKSFGTTPVVFAPHPPLVSGGWYKGADQEIHGPGRYPMPRPVEKRAGSALLWTFFLGPLGLCYLSPAAGLGVSALTAIVLAVSWNLQFLAVVWPLVMVLAVLVATNRR</sequence>
<dbReference type="EMBL" id="JAFFZE010000012">
    <property type="protein sequence ID" value="MCT2584312.1"/>
    <property type="molecule type" value="Genomic_DNA"/>
</dbReference>
<proteinExistence type="predicted"/>
<comment type="caution">
    <text evidence="2">The sequence shown here is derived from an EMBL/GenBank/DDBJ whole genome shotgun (WGS) entry which is preliminary data.</text>
</comment>